<feature type="chain" id="PRO_5020506550" description="Beta/gamma crystallin" evidence="1">
    <location>
        <begin position="29"/>
        <end position="113"/>
    </location>
</feature>
<gene>
    <name evidence="2" type="ORF">EC912_101378</name>
</gene>
<keyword evidence="1" id="KW-0732">Signal</keyword>
<organism evidence="2 3">
    <name type="scientific">Luteibacter rhizovicinus</name>
    <dbReference type="NCBI Taxonomy" id="242606"/>
    <lineage>
        <taxon>Bacteria</taxon>
        <taxon>Pseudomonadati</taxon>
        <taxon>Pseudomonadota</taxon>
        <taxon>Gammaproteobacteria</taxon>
        <taxon>Lysobacterales</taxon>
        <taxon>Rhodanobacteraceae</taxon>
        <taxon>Luteibacter</taxon>
    </lineage>
</organism>
<dbReference type="OrthoDB" id="7066466at2"/>
<dbReference type="Proteomes" id="UP000295645">
    <property type="component" value="Unassembled WGS sequence"/>
</dbReference>
<evidence type="ECO:0000256" key="1">
    <source>
        <dbReference type="SAM" id="SignalP"/>
    </source>
</evidence>
<dbReference type="RefSeq" id="WP_132141440.1">
    <property type="nucleotide sequence ID" value="NZ_SMCS01000001.1"/>
</dbReference>
<evidence type="ECO:0008006" key="4">
    <source>
        <dbReference type="Google" id="ProtNLM"/>
    </source>
</evidence>
<evidence type="ECO:0000313" key="2">
    <source>
        <dbReference type="EMBL" id="TCV97369.1"/>
    </source>
</evidence>
<sequence length="113" mass="11876">MRSNKSIRSTVACAVFMLGAAASTGAMATVHIEVPASSILLQTYSGTTVTLFYTGSVCTSGRLALDPSDTPDRNKLLWASVLAAKASGQKMSFDYDFNADDCAIRAFAVVPTT</sequence>
<keyword evidence="3" id="KW-1185">Reference proteome</keyword>
<evidence type="ECO:0000313" key="3">
    <source>
        <dbReference type="Proteomes" id="UP000295645"/>
    </source>
</evidence>
<dbReference type="AlphaFoldDB" id="A0A4V2W4W4"/>
<protein>
    <recommendedName>
        <fullName evidence="4">Beta/gamma crystallin</fullName>
    </recommendedName>
</protein>
<accession>A0A4V2W4W4</accession>
<name>A0A4V2W4W4_9GAMM</name>
<reference evidence="2 3" key="1">
    <citation type="submission" date="2019-03" db="EMBL/GenBank/DDBJ databases">
        <title>Above-ground endophytic microbial communities from plants in different locations in the United States.</title>
        <authorList>
            <person name="Frank C."/>
        </authorList>
    </citation>
    <scope>NUCLEOTIDE SEQUENCE [LARGE SCALE GENOMIC DNA]</scope>
    <source>
        <strain evidence="2 3">LP_13_YM</strain>
    </source>
</reference>
<feature type="signal peptide" evidence="1">
    <location>
        <begin position="1"/>
        <end position="28"/>
    </location>
</feature>
<dbReference type="EMBL" id="SMCS01000001">
    <property type="protein sequence ID" value="TCV97369.1"/>
    <property type="molecule type" value="Genomic_DNA"/>
</dbReference>
<comment type="caution">
    <text evidence="2">The sequence shown here is derived from an EMBL/GenBank/DDBJ whole genome shotgun (WGS) entry which is preliminary data.</text>
</comment>
<proteinExistence type="predicted"/>